<accession>A0A250XUG4</accession>
<protein>
    <submittedName>
        <fullName evidence="1">Uncharacterized protein</fullName>
    </submittedName>
</protein>
<dbReference type="Proteomes" id="UP000232323">
    <property type="component" value="Unassembled WGS sequence"/>
</dbReference>
<keyword evidence="2" id="KW-1185">Reference proteome</keyword>
<dbReference type="AlphaFoldDB" id="A0A250XUG4"/>
<organism evidence="1 2">
    <name type="scientific">Chlamydomonas eustigma</name>
    <dbReference type="NCBI Taxonomy" id="1157962"/>
    <lineage>
        <taxon>Eukaryota</taxon>
        <taxon>Viridiplantae</taxon>
        <taxon>Chlorophyta</taxon>
        <taxon>core chlorophytes</taxon>
        <taxon>Chlorophyceae</taxon>
        <taxon>CS clade</taxon>
        <taxon>Chlamydomonadales</taxon>
        <taxon>Chlamydomonadaceae</taxon>
        <taxon>Chlamydomonas</taxon>
    </lineage>
</organism>
<dbReference type="EMBL" id="BEGY01000516">
    <property type="protein sequence ID" value="GAX86694.1"/>
    <property type="molecule type" value="Genomic_DNA"/>
</dbReference>
<reference evidence="1 2" key="1">
    <citation type="submission" date="2017-08" db="EMBL/GenBank/DDBJ databases">
        <title>Acidophilic green algal genome provides insights into adaptation to an acidic environment.</title>
        <authorList>
            <person name="Hirooka S."/>
            <person name="Hirose Y."/>
            <person name="Kanesaki Y."/>
            <person name="Higuchi S."/>
            <person name="Fujiwara T."/>
            <person name="Onuma R."/>
            <person name="Era A."/>
            <person name="Ohbayashi R."/>
            <person name="Uzuka A."/>
            <person name="Nozaki H."/>
            <person name="Yoshikawa H."/>
            <person name="Miyagishima S.Y."/>
        </authorList>
    </citation>
    <scope>NUCLEOTIDE SEQUENCE [LARGE SCALE GENOMIC DNA]</scope>
    <source>
        <strain evidence="1 2">NIES-2499</strain>
    </source>
</reference>
<name>A0A250XUG4_9CHLO</name>
<proteinExistence type="predicted"/>
<sequence>VIPVVKEEYFDGCIGDVSLSILVSHLQTFQAKMDFDFCGRHYTMGVWLPNGINAAMYVFHQHYNPETNMVTCRCKRKSLTNKA</sequence>
<feature type="non-terminal residue" evidence="1">
    <location>
        <position position="1"/>
    </location>
</feature>
<evidence type="ECO:0000313" key="1">
    <source>
        <dbReference type="EMBL" id="GAX86694.1"/>
    </source>
</evidence>
<gene>
    <name evidence="1" type="ORF">CEUSTIGMA_g14101.t1</name>
</gene>
<evidence type="ECO:0000313" key="2">
    <source>
        <dbReference type="Proteomes" id="UP000232323"/>
    </source>
</evidence>
<comment type="caution">
    <text evidence="1">The sequence shown here is derived from an EMBL/GenBank/DDBJ whole genome shotgun (WGS) entry which is preliminary data.</text>
</comment>